<proteinExistence type="predicted"/>
<organism evidence="1">
    <name type="scientific">Anguilla anguilla</name>
    <name type="common">European freshwater eel</name>
    <name type="synonym">Muraena anguilla</name>
    <dbReference type="NCBI Taxonomy" id="7936"/>
    <lineage>
        <taxon>Eukaryota</taxon>
        <taxon>Metazoa</taxon>
        <taxon>Chordata</taxon>
        <taxon>Craniata</taxon>
        <taxon>Vertebrata</taxon>
        <taxon>Euteleostomi</taxon>
        <taxon>Actinopterygii</taxon>
        <taxon>Neopterygii</taxon>
        <taxon>Teleostei</taxon>
        <taxon>Anguilliformes</taxon>
        <taxon>Anguillidae</taxon>
        <taxon>Anguilla</taxon>
    </lineage>
</organism>
<name>A0A0E9TET7_ANGAN</name>
<protein>
    <submittedName>
        <fullName evidence="1">Uncharacterized protein</fullName>
    </submittedName>
</protein>
<reference evidence="1" key="2">
    <citation type="journal article" date="2015" name="Fish Shellfish Immunol.">
        <title>Early steps in the European eel (Anguilla anguilla)-Vibrio vulnificus interaction in the gills: Role of the RtxA13 toxin.</title>
        <authorList>
            <person name="Callol A."/>
            <person name="Pajuelo D."/>
            <person name="Ebbesson L."/>
            <person name="Teles M."/>
            <person name="MacKenzie S."/>
            <person name="Amaro C."/>
        </authorList>
    </citation>
    <scope>NUCLEOTIDE SEQUENCE</scope>
</reference>
<accession>A0A0E9TET7</accession>
<sequence length="17" mass="2002">MRHRAQFSNASLNKITK</sequence>
<evidence type="ECO:0000313" key="1">
    <source>
        <dbReference type="EMBL" id="JAH51405.1"/>
    </source>
</evidence>
<dbReference type="AlphaFoldDB" id="A0A0E9TET7"/>
<reference evidence="1" key="1">
    <citation type="submission" date="2014-11" db="EMBL/GenBank/DDBJ databases">
        <authorList>
            <person name="Amaro Gonzalez C."/>
        </authorList>
    </citation>
    <scope>NUCLEOTIDE SEQUENCE</scope>
</reference>
<dbReference type="EMBL" id="GBXM01057172">
    <property type="protein sequence ID" value="JAH51405.1"/>
    <property type="molecule type" value="Transcribed_RNA"/>
</dbReference>